<reference evidence="2 3" key="1">
    <citation type="journal article" date="2009" name="Stand. Genomic Sci.">
        <title>Complete genome sequence of Beutenbergia cavernae type strain (HKI 0122).</title>
        <authorList>
            <person name="Land M."/>
            <person name="Pukall R."/>
            <person name="Abt B."/>
            <person name="Goker M."/>
            <person name="Rohde M."/>
            <person name="Glavina Del Rio T."/>
            <person name="Tice H."/>
            <person name="Copeland A."/>
            <person name="Cheng J.F."/>
            <person name="Lucas S."/>
            <person name="Chen F."/>
            <person name="Nolan M."/>
            <person name="Bruce D."/>
            <person name="Goodwin L."/>
            <person name="Pitluck S."/>
            <person name="Ivanova N."/>
            <person name="Mavromatis K."/>
            <person name="Ovchinnikova G."/>
            <person name="Pati A."/>
            <person name="Chen A."/>
            <person name="Palaniappan K."/>
            <person name="Hauser L."/>
            <person name="Chang Y.J."/>
            <person name="Jefferies C.C."/>
            <person name="Saunders E."/>
            <person name="Brettin T."/>
            <person name="Detter J.C."/>
            <person name="Han C."/>
            <person name="Chain P."/>
            <person name="Bristow J."/>
            <person name="Eisen J.A."/>
            <person name="Markowitz V."/>
            <person name="Hugenholtz P."/>
            <person name="Kyrpides N.C."/>
            <person name="Klenk H.P."/>
            <person name="Lapidus A."/>
        </authorList>
    </citation>
    <scope>NUCLEOTIDE SEQUENCE [LARGE SCALE GENOMIC DNA]</scope>
    <source>
        <strain evidence="3">ATCC BAA-8 / DSM 12333 / NBRC 16432</strain>
    </source>
</reference>
<dbReference type="EMBL" id="CP001618">
    <property type="protein sequence ID" value="ACQ80740.1"/>
    <property type="molecule type" value="Genomic_DNA"/>
</dbReference>
<dbReference type="InterPro" id="IPR037465">
    <property type="entry name" value="YlxR"/>
</dbReference>
<sequence>MTRHPRTSDDAAVPETHGPVRTCVGCRVRDLRSALVRVVVTSTAGITREHPVAVVDERRTAPGRGAWLHPQPECLDRAERRGAIGRALRLAGPVDTSEVRTWFSRTGGPVIERESGLEADGHPMSTQR</sequence>
<keyword evidence="3" id="KW-1185">Reference proteome</keyword>
<evidence type="ECO:0000313" key="3">
    <source>
        <dbReference type="Proteomes" id="UP000007962"/>
    </source>
</evidence>
<feature type="domain" description="YlxR" evidence="1">
    <location>
        <begin position="21"/>
        <end position="91"/>
    </location>
</feature>
<dbReference type="STRING" id="471853.Bcav_2490"/>
<evidence type="ECO:0000259" key="1">
    <source>
        <dbReference type="Pfam" id="PF04296"/>
    </source>
</evidence>
<dbReference type="SUPFAM" id="SSF64376">
    <property type="entry name" value="YlxR-like"/>
    <property type="match status" value="1"/>
</dbReference>
<organism evidence="2 3">
    <name type="scientific">Beutenbergia cavernae (strain ATCC BAA-8 / DSM 12333 / CCUG 43141 / JCM 11478 / NBRC 16432 / NCIMB 13614 / HKI 0122)</name>
    <dbReference type="NCBI Taxonomy" id="471853"/>
    <lineage>
        <taxon>Bacteria</taxon>
        <taxon>Bacillati</taxon>
        <taxon>Actinomycetota</taxon>
        <taxon>Actinomycetes</taxon>
        <taxon>Micrococcales</taxon>
        <taxon>Beutenbergiaceae</taxon>
        <taxon>Beutenbergia</taxon>
    </lineage>
</organism>
<name>C5BWS4_BEUC1</name>
<accession>C5BWS4</accession>
<dbReference type="Proteomes" id="UP000007962">
    <property type="component" value="Chromosome"/>
</dbReference>
<dbReference type="AlphaFoldDB" id="C5BWS4"/>
<dbReference type="Pfam" id="PF04296">
    <property type="entry name" value="YlxR"/>
    <property type="match status" value="1"/>
</dbReference>
<dbReference type="PANTHER" id="PTHR34215:SF1">
    <property type="entry name" value="YLXR DOMAIN-CONTAINING PROTEIN"/>
    <property type="match status" value="1"/>
</dbReference>
<dbReference type="Gene3D" id="3.30.1230.10">
    <property type="entry name" value="YlxR-like"/>
    <property type="match status" value="1"/>
</dbReference>
<gene>
    <name evidence="2" type="ordered locus">Bcav_2490</name>
</gene>
<protein>
    <recommendedName>
        <fullName evidence="1">YlxR domain-containing protein</fullName>
    </recommendedName>
</protein>
<evidence type="ECO:0000313" key="2">
    <source>
        <dbReference type="EMBL" id="ACQ80740.1"/>
    </source>
</evidence>
<dbReference type="eggNOG" id="COG2740">
    <property type="taxonomic scope" value="Bacteria"/>
</dbReference>
<dbReference type="KEGG" id="bcv:Bcav_2490"/>
<proteinExistence type="predicted"/>
<dbReference type="InterPro" id="IPR035931">
    <property type="entry name" value="YlxR-like_sf"/>
</dbReference>
<dbReference type="PANTHER" id="PTHR34215">
    <property type="entry name" value="BLL0784 PROTEIN"/>
    <property type="match status" value="1"/>
</dbReference>
<dbReference type="HOGENOM" id="CLU_147970_0_0_11"/>
<dbReference type="InterPro" id="IPR007393">
    <property type="entry name" value="YlxR_dom"/>
</dbReference>